<keyword evidence="7" id="KW-0472">Membrane</keyword>
<evidence type="ECO:0000313" key="11">
    <source>
        <dbReference type="EMBL" id="UYM06249.1"/>
    </source>
</evidence>
<evidence type="ECO:0000256" key="2">
    <source>
        <dbReference type="ARBA" id="ARBA00022475"/>
    </source>
</evidence>
<gene>
    <name evidence="11" type="ORF">L0C25_03995</name>
</gene>
<dbReference type="PROSITE" id="PS50893">
    <property type="entry name" value="ABC_TRANSPORTER_2"/>
    <property type="match status" value="1"/>
</dbReference>
<dbReference type="PANTHER" id="PTHR43514">
    <property type="entry name" value="ABC TRANSPORTER I FAMILY MEMBER 10"/>
    <property type="match status" value="1"/>
</dbReference>
<evidence type="ECO:0000256" key="4">
    <source>
        <dbReference type="ARBA" id="ARBA00022741"/>
    </source>
</evidence>
<keyword evidence="2" id="KW-1003">Cell membrane</keyword>
<dbReference type="InterPro" id="IPR017871">
    <property type="entry name" value="ABC_transporter-like_CS"/>
</dbReference>
<keyword evidence="6" id="KW-1278">Translocase</keyword>
<sequence length="350" mass="37461">MMLDAQIGVRRGEFDLDVRLQADAGSIVALLGPNGAGKSTAVRALAGLTPLRTGRIALNGEALEDPAADIRRPAQERDVGMVFQDPLLFPNLSVRDNVAYGPRRRGARRDAARRTAAEWLRRTSLEDLAARMPAQLSGGQRQRVAIARALATEPRMLLLDEPTSALDVSVTLELRHFLLRRLREFDGVTVLVTHDALDALVLADQVVVIDGGRVSQAGPPREVASRPRSEHVASLMGLNLLRGQSTGTTIRLDDGTQLVTASASEGDVFASFPPHAVTLSRGRPETSARNSWELRVAGLAPHGDAVRVHLAGAAQLLADVTPSAVAELELTNGAQVWATVKATEVAVYET</sequence>
<evidence type="ECO:0000256" key="3">
    <source>
        <dbReference type="ARBA" id="ARBA00022505"/>
    </source>
</evidence>
<dbReference type="Gene3D" id="2.40.50.100">
    <property type="match status" value="1"/>
</dbReference>
<dbReference type="AlphaFoldDB" id="A0AA46TJ07"/>
<dbReference type="SMART" id="SM00382">
    <property type="entry name" value="AAA"/>
    <property type="match status" value="1"/>
</dbReference>
<dbReference type="InterPro" id="IPR008995">
    <property type="entry name" value="Mo/tungstate-bd_C_term_dom"/>
</dbReference>
<evidence type="ECO:0000256" key="1">
    <source>
        <dbReference type="ARBA" id="ARBA00022448"/>
    </source>
</evidence>
<dbReference type="Pfam" id="PF03459">
    <property type="entry name" value="TOBE"/>
    <property type="match status" value="1"/>
</dbReference>
<dbReference type="KEGG" id="sgrg:L0C25_03995"/>
<keyword evidence="1" id="KW-0813">Transport</keyword>
<dbReference type="InterPro" id="IPR003439">
    <property type="entry name" value="ABC_transporter-like_ATP-bd"/>
</dbReference>
<dbReference type="Gene3D" id="3.40.50.300">
    <property type="entry name" value="P-loop containing nucleotide triphosphate hydrolases"/>
    <property type="match status" value="1"/>
</dbReference>
<dbReference type="InterPro" id="IPR003593">
    <property type="entry name" value="AAA+_ATPase"/>
</dbReference>
<dbReference type="GO" id="GO:0016887">
    <property type="term" value="F:ATP hydrolysis activity"/>
    <property type="evidence" value="ECO:0007669"/>
    <property type="project" value="InterPro"/>
</dbReference>
<dbReference type="InterPro" id="IPR050334">
    <property type="entry name" value="Molybdenum_import_ModC"/>
</dbReference>
<dbReference type="PROSITE" id="PS51866">
    <property type="entry name" value="MOP"/>
    <property type="match status" value="1"/>
</dbReference>
<dbReference type="GO" id="GO:0015689">
    <property type="term" value="P:molybdate ion transport"/>
    <property type="evidence" value="ECO:0007669"/>
    <property type="project" value="InterPro"/>
</dbReference>
<accession>A0AA46TJ07</accession>
<organism evidence="11 12">
    <name type="scientific">Solicola gregarius</name>
    <dbReference type="NCBI Taxonomy" id="2908642"/>
    <lineage>
        <taxon>Bacteria</taxon>
        <taxon>Bacillati</taxon>
        <taxon>Actinomycetota</taxon>
        <taxon>Actinomycetes</taxon>
        <taxon>Propionibacteriales</taxon>
        <taxon>Nocardioidaceae</taxon>
        <taxon>Solicola</taxon>
    </lineage>
</organism>
<name>A0AA46TJ07_9ACTN</name>
<evidence type="ECO:0000313" key="12">
    <source>
        <dbReference type="Proteomes" id="UP001164390"/>
    </source>
</evidence>
<dbReference type="GO" id="GO:0005524">
    <property type="term" value="F:ATP binding"/>
    <property type="evidence" value="ECO:0007669"/>
    <property type="project" value="UniProtKB-KW"/>
</dbReference>
<evidence type="ECO:0000256" key="5">
    <source>
        <dbReference type="ARBA" id="ARBA00022840"/>
    </source>
</evidence>
<keyword evidence="12" id="KW-1185">Reference proteome</keyword>
<evidence type="ECO:0000259" key="9">
    <source>
        <dbReference type="PROSITE" id="PS50893"/>
    </source>
</evidence>
<protein>
    <submittedName>
        <fullName evidence="11">ABC transporter ATP-binding protein</fullName>
    </submittedName>
</protein>
<dbReference type="SUPFAM" id="SSF50331">
    <property type="entry name" value="MOP-like"/>
    <property type="match status" value="1"/>
</dbReference>
<reference evidence="11" key="1">
    <citation type="submission" date="2022-01" db="EMBL/GenBank/DDBJ databases">
        <title>Nocardioidaceae gen. sp. A5X3R13.</title>
        <authorList>
            <person name="Lopez Marin M.A."/>
            <person name="Uhlik O."/>
        </authorList>
    </citation>
    <scope>NUCLEOTIDE SEQUENCE</scope>
    <source>
        <strain evidence="11">A5X3R13</strain>
    </source>
</reference>
<dbReference type="EMBL" id="CP094970">
    <property type="protein sequence ID" value="UYM06249.1"/>
    <property type="molecule type" value="Genomic_DNA"/>
</dbReference>
<dbReference type="PROSITE" id="PS00211">
    <property type="entry name" value="ABC_TRANSPORTER_1"/>
    <property type="match status" value="1"/>
</dbReference>
<dbReference type="InterPro" id="IPR005116">
    <property type="entry name" value="Transp-assoc_OB_typ1"/>
</dbReference>
<dbReference type="Proteomes" id="UP001164390">
    <property type="component" value="Chromosome"/>
</dbReference>
<dbReference type="Pfam" id="PF00005">
    <property type="entry name" value="ABC_tran"/>
    <property type="match status" value="1"/>
</dbReference>
<dbReference type="InterPro" id="IPR004606">
    <property type="entry name" value="Mop_domain"/>
</dbReference>
<keyword evidence="5 11" id="KW-0067">ATP-binding</keyword>
<feature type="domain" description="Mop" evidence="10">
    <location>
        <begin position="285"/>
        <end position="349"/>
    </location>
</feature>
<dbReference type="SUPFAM" id="SSF52540">
    <property type="entry name" value="P-loop containing nucleoside triphosphate hydrolases"/>
    <property type="match status" value="1"/>
</dbReference>
<dbReference type="PANTHER" id="PTHR43514:SF1">
    <property type="entry name" value="SULFATE_THIOSULFATE IMPORT ATP-BINDING PROTEIN CYSA"/>
    <property type="match status" value="1"/>
</dbReference>
<proteinExistence type="predicted"/>
<evidence type="ECO:0000259" key="10">
    <source>
        <dbReference type="PROSITE" id="PS51866"/>
    </source>
</evidence>
<feature type="domain" description="ABC transporter" evidence="9">
    <location>
        <begin position="2"/>
        <end position="236"/>
    </location>
</feature>
<keyword evidence="3 8" id="KW-0500">Molybdenum</keyword>
<evidence type="ECO:0000256" key="7">
    <source>
        <dbReference type="ARBA" id="ARBA00023136"/>
    </source>
</evidence>
<keyword evidence="4" id="KW-0547">Nucleotide-binding</keyword>
<evidence type="ECO:0000256" key="6">
    <source>
        <dbReference type="ARBA" id="ARBA00022967"/>
    </source>
</evidence>
<dbReference type="RefSeq" id="WP_271635124.1">
    <property type="nucleotide sequence ID" value="NZ_CP094970.1"/>
</dbReference>
<evidence type="ECO:0000256" key="8">
    <source>
        <dbReference type="PROSITE-ProRule" id="PRU01213"/>
    </source>
</evidence>
<dbReference type="InterPro" id="IPR027417">
    <property type="entry name" value="P-loop_NTPase"/>
</dbReference>